<evidence type="ECO:0000313" key="2">
    <source>
        <dbReference type="EMBL" id="BCG27523.1"/>
    </source>
</evidence>
<dbReference type="RefSeq" id="WP_274384357.1">
    <property type="nucleotide sequence ID" value="NZ_AP023189.1"/>
</dbReference>
<protein>
    <submittedName>
        <fullName evidence="2">Uncharacterized protein</fullName>
    </submittedName>
</protein>
<feature type="region of interest" description="Disordered" evidence="1">
    <location>
        <begin position="1"/>
        <end position="42"/>
    </location>
</feature>
<dbReference type="Proteomes" id="UP000509383">
    <property type="component" value="Chromosome"/>
</dbReference>
<accession>A0A6J4EC94</accession>
<proteinExistence type="predicted"/>
<dbReference type="AlphaFoldDB" id="A0A6J4EC94"/>
<keyword evidence="5" id="KW-1185">Reference proteome</keyword>
<name>A0A6J4EC94_9PSED</name>
<evidence type="ECO:0000313" key="3">
    <source>
        <dbReference type="EMBL" id="GJN53028.1"/>
    </source>
</evidence>
<sequence length="42" mass="4725">MTGKDDLPVDQDPHKPGRDPEPVDPDRDDGEQPRDPDESQVE</sequence>
<gene>
    <name evidence="2" type="ORF">TUM18999_57140</name>
    <name evidence="3" type="ORF">TUM20286_27800</name>
</gene>
<dbReference type="KEGG" id="ptw:TUM18999_57140"/>
<organism evidence="2 4">
    <name type="scientific">Pseudomonas tohonis</name>
    <dbReference type="NCBI Taxonomy" id="2725477"/>
    <lineage>
        <taxon>Bacteria</taxon>
        <taxon>Pseudomonadati</taxon>
        <taxon>Pseudomonadota</taxon>
        <taxon>Gammaproteobacteria</taxon>
        <taxon>Pseudomonadales</taxon>
        <taxon>Pseudomonadaceae</taxon>
        <taxon>Pseudomonas</taxon>
    </lineage>
</organism>
<evidence type="ECO:0000313" key="4">
    <source>
        <dbReference type="Proteomes" id="UP000509383"/>
    </source>
</evidence>
<evidence type="ECO:0000313" key="5">
    <source>
        <dbReference type="Proteomes" id="UP001054892"/>
    </source>
</evidence>
<dbReference type="Proteomes" id="UP001054892">
    <property type="component" value="Unassembled WGS sequence"/>
</dbReference>
<reference evidence="2 4" key="1">
    <citation type="submission" date="2020-05" db="EMBL/GenBank/DDBJ databases">
        <title>Characterization of novel class B3 metallo-beta-lactamase from novel Pseudomonas species.</title>
        <authorList>
            <person name="Yamada K."/>
            <person name="Aoki K."/>
            <person name="Ishii Y."/>
        </authorList>
    </citation>
    <scope>NUCLEOTIDE SEQUENCE [LARGE SCALE GENOMIC DNA]</scope>
    <source>
        <strain evidence="2 4">TUM18999</strain>
        <strain evidence="3 5">TUM20286</strain>
    </source>
</reference>
<dbReference type="EMBL" id="BQKM01000005">
    <property type="protein sequence ID" value="GJN53028.1"/>
    <property type="molecule type" value="Genomic_DNA"/>
</dbReference>
<evidence type="ECO:0000256" key="1">
    <source>
        <dbReference type="SAM" id="MobiDB-lite"/>
    </source>
</evidence>
<dbReference type="EMBL" id="AP023189">
    <property type="protein sequence ID" value="BCG27523.1"/>
    <property type="molecule type" value="Genomic_DNA"/>
</dbReference>